<dbReference type="GO" id="GO:0140664">
    <property type="term" value="F:ATP-dependent DNA damage sensor activity"/>
    <property type="evidence" value="ECO:0007669"/>
    <property type="project" value="InterPro"/>
</dbReference>
<dbReference type="InterPro" id="IPR038973">
    <property type="entry name" value="MutL/Mlh/Pms-like"/>
</dbReference>
<name>A0A6A6C0L4_ZASCE</name>
<organism evidence="4 5">
    <name type="scientific">Zasmidium cellare ATCC 36951</name>
    <dbReference type="NCBI Taxonomy" id="1080233"/>
    <lineage>
        <taxon>Eukaryota</taxon>
        <taxon>Fungi</taxon>
        <taxon>Dikarya</taxon>
        <taxon>Ascomycota</taxon>
        <taxon>Pezizomycotina</taxon>
        <taxon>Dothideomycetes</taxon>
        <taxon>Dothideomycetidae</taxon>
        <taxon>Mycosphaerellales</taxon>
        <taxon>Mycosphaerellaceae</taxon>
        <taxon>Zasmidium</taxon>
    </lineage>
</organism>
<dbReference type="GO" id="GO:0016887">
    <property type="term" value="F:ATP hydrolysis activity"/>
    <property type="evidence" value="ECO:0007669"/>
    <property type="project" value="InterPro"/>
</dbReference>
<evidence type="ECO:0000313" key="4">
    <source>
        <dbReference type="EMBL" id="KAF2159808.1"/>
    </source>
</evidence>
<evidence type="ECO:0000259" key="3">
    <source>
        <dbReference type="SMART" id="SM00853"/>
    </source>
</evidence>
<comment type="similarity">
    <text evidence="1">Belongs to the DNA mismatch repair MutL/HexB family.</text>
</comment>
<dbReference type="InterPro" id="IPR042120">
    <property type="entry name" value="MutL_C_dimsub"/>
</dbReference>
<dbReference type="EMBL" id="ML993633">
    <property type="protein sequence ID" value="KAF2159808.1"/>
    <property type="molecule type" value="Genomic_DNA"/>
</dbReference>
<protein>
    <recommendedName>
        <fullName evidence="3">MutL C-terminal dimerisation domain-containing protein</fullName>
    </recommendedName>
</protein>
<proteinExistence type="inferred from homology"/>
<feature type="region of interest" description="Disordered" evidence="2">
    <location>
        <begin position="423"/>
        <end position="451"/>
    </location>
</feature>
<dbReference type="OrthoDB" id="429932at2759"/>
<dbReference type="GO" id="GO:0005524">
    <property type="term" value="F:ATP binding"/>
    <property type="evidence" value="ECO:0007669"/>
    <property type="project" value="InterPro"/>
</dbReference>
<dbReference type="SUPFAM" id="SSF118116">
    <property type="entry name" value="DNA mismatch repair protein MutL"/>
    <property type="match status" value="1"/>
</dbReference>
<evidence type="ECO:0000313" key="5">
    <source>
        <dbReference type="Proteomes" id="UP000799537"/>
    </source>
</evidence>
<dbReference type="Gene3D" id="3.30.1540.20">
    <property type="entry name" value="MutL, C-terminal domain, dimerisation subdomain"/>
    <property type="match status" value="1"/>
</dbReference>
<dbReference type="InterPro" id="IPR014790">
    <property type="entry name" value="MutL_C"/>
</dbReference>
<dbReference type="SMART" id="SM00853">
    <property type="entry name" value="MutL_C"/>
    <property type="match status" value="1"/>
</dbReference>
<keyword evidence="5" id="KW-1185">Reference proteome</keyword>
<dbReference type="GO" id="GO:0006298">
    <property type="term" value="P:mismatch repair"/>
    <property type="evidence" value="ECO:0007669"/>
    <property type="project" value="InterPro"/>
</dbReference>
<dbReference type="Proteomes" id="UP000799537">
    <property type="component" value="Unassembled WGS sequence"/>
</dbReference>
<dbReference type="Pfam" id="PF13589">
    <property type="entry name" value="HATPase_c_3"/>
    <property type="match status" value="1"/>
</dbReference>
<sequence length="879" mass="95920">MNGSIPEEMSSSNVQRILPLSADAISQIHSSKHITSLEGVALSLLENGLDAGATKISITLDWRRGCCTVEDNGIGIPATEFAENGGLGRMYCTSKRAPVGSQSDDVHGSNGILIAELAAMSLLSITSSRTGKSASITIHQGKVLTRQIPGHRALDTTASCGTSVVVKDLFGNMPVRVKQRALADDDAKSHDRAWQELKRGVVGLLQAWTRPCSVRVQDANIESRTVNLTGQHHSVSTLLTERSLHRLRGKSAASHYDLRDALPMFFQAGLAPTDRRQRWVPVAAQSASIALKGLICLDPAPTKQCQFISVGIRPCSPMSGQTAFHDAVNRVFENSSFGITEDGIQSAGSETPQKTRATASGAQQSHIRRGIDRFAMFSLQVNITGRKSGAGVVPDEMNEASLTAIADVMTAAVHAWLEKNHFRPRKRRRRDKDQAEASSTRSTSASRPDVTWTDPVTKQVFSVNARTGVVLPLSKSTDLTKPSEQDVVHQRQRAGIDNTLSSAGRPLSLARRKALVDKDGDRELGDENEKWLLRFLREWNNPVFARQQEEPIPAASLHGPGLLETDEREGRCSHGSHGRHALNRDGLQNAGTKLSKAVLDRAAVIGQVDRKFILCKLPATQNDTKETFVLVDQHAASERIILEDLFAELCGPKGQIRRSNLEHETTKAKPLRFQVSSQEYDLLRQYRAHFATWGIVYTLSSGKEPLGAETSCILKLSHLPTLIAARCASLPSLAIDLLRSELWALAEGSKKAVISLPSKQQGASDEDTSPFWLTLLPLMPTKLLEMLHSRACRSAIMFNDALSKEECEALIEKVAKCAFPFVCAHGRVAMVPVLELGEEEGLSANSHEGLLSRPSERHSDEVGVEKESICSATALQKWL</sequence>
<accession>A0A6A6C0L4</accession>
<feature type="region of interest" description="Disordered" evidence="2">
    <location>
        <begin position="342"/>
        <end position="365"/>
    </location>
</feature>
<dbReference type="RefSeq" id="XP_033660697.1">
    <property type="nucleotide sequence ID" value="XM_033818916.1"/>
</dbReference>
<dbReference type="SUPFAM" id="SSF55874">
    <property type="entry name" value="ATPase domain of HSP90 chaperone/DNA topoisomerase II/histidine kinase"/>
    <property type="match status" value="1"/>
</dbReference>
<feature type="compositionally biased region" description="Polar residues" evidence="2">
    <location>
        <begin position="346"/>
        <end position="365"/>
    </location>
</feature>
<evidence type="ECO:0000256" key="1">
    <source>
        <dbReference type="ARBA" id="ARBA00006082"/>
    </source>
</evidence>
<gene>
    <name evidence="4" type="ORF">M409DRAFT_70840</name>
</gene>
<dbReference type="PANTHER" id="PTHR10073">
    <property type="entry name" value="DNA MISMATCH REPAIR PROTEIN MLH, PMS, MUTL"/>
    <property type="match status" value="1"/>
</dbReference>
<dbReference type="PANTHER" id="PTHR10073:SF47">
    <property type="entry name" value="DNA MISMATCH REPAIR PROTEIN MLH3"/>
    <property type="match status" value="1"/>
</dbReference>
<evidence type="ECO:0000256" key="2">
    <source>
        <dbReference type="SAM" id="MobiDB-lite"/>
    </source>
</evidence>
<dbReference type="InterPro" id="IPR037198">
    <property type="entry name" value="MutL_C_sf"/>
</dbReference>
<dbReference type="Pfam" id="PF08676">
    <property type="entry name" value="MutL_C"/>
    <property type="match status" value="1"/>
</dbReference>
<dbReference type="AlphaFoldDB" id="A0A6A6C0L4"/>
<dbReference type="Gene3D" id="3.30.565.10">
    <property type="entry name" value="Histidine kinase-like ATPase, C-terminal domain"/>
    <property type="match status" value="1"/>
</dbReference>
<dbReference type="GO" id="GO:0032300">
    <property type="term" value="C:mismatch repair complex"/>
    <property type="evidence" value="ECO:0007669"/>
    <property type="project" value="InterPro"/>
</dbReference>
<feature type="compositionally biased region" description="Low complexity" evidence="2">
    <location>
        <begin position="437"/>
        <end position="447"/>
    </location>
</feature>
<reference evidence="4" key="1">
    <citation type="journal article" date="2020" name="Stud. Mycol.">
        <title>101 Dothideomycetes genomes: a test case for predicting lifestyles and emergence of pathogens.</title>
        <authorList>
            <person name="Haridas S."/>
            <person name="Albert R."/>
            <person name="Binder M."/>
            <person name="Bloem J."/>
            <person name="Labutti K."/>
            <person name="Salamov A."/>
            <person name="Andreopoulos B."/>
            <person name="Baker S."/>
            <person name="Barry K."/>
            <person name="Bills G."/>
            <person name="Bluhm B."/>
            <person name="Cannon C."/>
            <person name="Castanera R."/>
            <person name="Culley D."/>
            <person name="Daum C."/>
            <person name="Ezra D."/>
            <person name="Gonzalez J."/>
            <person name="Henrissat B."/>
            <person name="Kuo A."/>
            <person name="Liang C."/>
            <person name="Lipzen A."/>
            <person name="Lutzoni F."/>
            <person name="Magnuson J."/>
            <person name="Mondo S."/>
            <person name="Nolan M."/>
            <person name="Ohm R."/>
            <person name="Pangilinan J."/>
            <person name="Park H.-J."/>
            <person name="Ramirez L."/>
            <person name="Alfaro M."/>
            <person name="Sun H."/>
            <person name="Tritt A."/>
            <person name="Yoshinaga Y."/>
            <person name="Zwiers L.-H."/>
            <person name="Turgeon B."/>
            <person name="Goodwin S."/>
            <person name="Spatafora J."/>
            <person name="Crous P."/>
            <person name="Grigoriev I."/>
        </authorList>
    </citation>
    <scope>NUCLEOTIDE SEQUENCE</scope>
    <source>
        <strain evidence="4">ATCC 36951</strain>
    </source>
</reference>
<dbReference type="InterPro" id="IPR036890">
    <property type="entry name" value="HATPase_C_sf"/>
</dbReference>
<dbReference type="GeneID" id="54572188"/>
<feature type="domain" description="MutL C-terminal dimerisation" evidence="3">
    <location>
        <begin position="604"/>
        <end position="802"/>
    </location>
</feature>